<keyword evidence="5 8" id="KW-0378">Hydrolase</keyword>
<dbReference type="InterPro" id="IPR003137">
    <property type="entry name" value="PA_domain"/>
</dbReference>
<feature type="active site" description="Charge relay system" evidence="7 8">
    <location>
        <position position="534"/>
    </location>
</feature>
<feature type="domain" description="Peptidase S8/S53" evidence="11">
    <location>
        <begin position="147"/>
        <end position="570"/>
    </location>
</feature>
<dbReference type="InterPro" id="IPR015500">
    <property type="entry name" value="Peptidase_S8_subtilisin-rel"/>
</dbReference>
<protein>
    <submittedName>
        <fullName evidence="14">Uncharacterized protein</fullName>
    </submittedName>
</protein>
<dbReference type="Pfam" id="PF02225">
    <property type="entry name" value="PA"/>
    <property type="match status" value="1"/>
</dbReference>
<keyword evidence="6 8" id="KW-0720">Serine protease</keyword>
<dbReference type="Pfam" id="PF06280">
    <property type="entry name" value="fn3_5"/>
    <property type="match status" value="1"/>
</dbReference>
<dbReference type="Gene3D" id="3.40.50.200">
    <property type="entry name" value="Peptidase S8/S53 domain"/>
    <property type="match status" value="1"/>
</dbReference>
<keyword evidence="2" id="KW-0964">Secreted</keyword>
<dbReference type="PRINTS" id="PR00723">
    <property type="entry name" value="SUBTILISIN"/>
</dbReference>
<keyword evidence="2" id="KW-0134">Cell wall</keyword>
<feature type="active site" description="Charge relay system" evidence="7 8">
    <location>
        <position position="214"/>
    </location>
</feature>
<dbReference type="PANTHER" id="PTHR43806">
    <property type="entry name" value="PEPTIDASE S8"/>
    <property type="match status" value="1"/>
</dbReference>
<evidence type="ECO:0000256" key="6">
    <source>
        <dbReference type="ARBA" id="ARBA00022825"/>
    </source>
</evidence>
<evidence type="ECO:0000259" key="13">
    <source>
        <dbReference type="Pfam" id="PF06280"/>
    </source>
</evidence>
<name>A0A9P6F1N5_9FUNG</name>
<sequence>MKATLIVSTLLAATMVVSAGRLHTPTPSNSQQLVHRSFIVEYDHHHSHSHFATALKRRQIEVNVHKEYEIFNGAAITLRSDEHSGEHLATLAGVKNVWPVTTYSLPHIREPPNPIETLAEGVIQAAAVSNHNSTGVNVLHDSFNLTGAGIKVGVLDSGVDYTHPVFAIPPATTGCFAVDSPTCRFIKGWDFVGDAYTSERKPVPGPDPMDRHGHGTHVAGIIGGNALSPTIVPRPITPWVGVAPGVTFGIYKVIGKAGVTTTEVLLSAMEMAYKDGMNIINMSLGGGSAYRDGPEAKLAETLTANGMVVISAAGNEGSDGVWMVSDLGLGDSSTSVASFDGAFATYNYFTYAGVNYPYQSSLIFGPGIAINTGITPILSTLDGSLSSGCNPAFYSGLDLRGKYALVKYSPGECDSNTRQASFQAAGAIGFLVQALQGEFVGFVATSTFPIAGVDYASGLALIAAWKANPAGAFVWSGATTSEFPNPDGGGPSSFSSYGLDGELRSKPDVGAPGGKILSAYPIAEGGYSVLSGTSMATPYIVGANALYMESKRAKPPGADIRKAFKNTATFSRGPGSVIVDSALKQGAGLINVLNAIRTTSSITPDHIDLLDTVNFKRTTDITITNSGATVEVYTLSHVAADTLNFYYVAGNPFPQGKPLVSKDQATVSFGSNQIQIEAGQSTTVTLTFTEPSSGDASQFPLYSGFVVATPATAGAIAVHVPYTGMKGDVRQVPMMDTVSGYPMLTMVSASGRSLVSVPRNAVFDLTRPNATVVPVVLTRLGSHTPDLTIRVYTDKNQFAGFMSSPSKGPAFGTSGRQMNLDQETNEKEFSGFDWEGEIYLVENSTTTAHQIVPSGSYNIVVAAQKKFTKGKYPDDFEVYKLGSLSVKTNGPPLPELTDNGAGSSAAASSLGSLGVIVVTSVLMSLAMAVGL</sequence>
<evidence type="ECO:0000313" key="14">
    <source>
        <dbReference type="EMBL" id="KAF9540346.1"/>
    </source>
</evidence>
<dbReference type="InterPro" id="IPR000209">
    <property type="entry name" value="Peptidase_S8/S53_dom"/>
</dbReference>
<keyword evidence="4 10" id="KW-0732">Signal</keyword>
<evidence type="ECO:0000256" key="8">
    <source>
        <dbReference type="PROSITE-ProRule" id="PRU01240"/>
    </source>
</evidence>
<dbReference type="PROSITE" id="PS00137">
    <property type="entry name" value="SUBTILASE_HIS"/>
    <property type="match status" value="1"/>
</dbReference>
<gene>
    <name evidence="14" type="ORF">EC957_004386</name>
</gene>
<dbReference type="GO" id="GO:0005615">
    <property type="term" value="C:extracellular space"/>
    <property type="evidence" value="ECO:0007669"/>
    <property type="project" value="TreeGrafter"/>
</dbReference>
<evidence type="ECO:0000259" key="12">
    <source>
        <dbReference type="Pfam" id="PF02225"/>
    </source>
</evidence>
<dbReference type="PROSITE" id="PS51892">
    <property type="entry name" value="SUBTILASE"/>
    <property type="match status" value="1"/>
</dbReference>
<reference evidence="14" key="1">
    <citation type="journal article" date="2020" name="Fungal Divers.">
        <title>Resolving the Mortierellaceae phylogeny through synthesis of multi-gene phylogenetics and phylogenomics.</title>
        <authorList>
            <person name="Vandepol N."/>
            <person name="Liber J."/>
            <person name="Desiro A."/>
            <person name="Na H."/>
            <person name="Kennedy M."/>
            <person name="Barry K."/>
            <person name="Grigoriev I.V."/>
            <person name="Miller A.N."/>
            <person name="O'Donnell K."/>
            <person name="Stajich J.E."/>
            <person name="Bonito G."/>
        </authorList>
    </citation>
    <scope>NUCLEOTIDE SEQUENCE</scope>
    <source>
        <strain evidence="14">NRRL 2591</strain>
    </source>
</reference>
<dbReference type="SUPFAM" id="SSF52743">
    <property type="entry name" value="Subtilisin-like"/>
    <property type="match status" value="1"/>
</dbReference>
<comment type="similarity">
    <text evidence="1 8 9">Belongs to the peptidase S8 family.</text>
</comment>
<accession>A0A9P6F1N5</accession>
<dbReference type="InterPro" id="IPR023828">
    <property type="entry name" value="Peptidase_S8_Ser-AS"/>
</dbReference>
<dbReference type="GO" id="GO:0016020">
    <property type="term" value="C:membrane"/>
    <property type="evidence" value="ECO:0007669"/>
    <property type="project" value="InterPro"/>
</dbReference>
<dbReference type="InterPro" id="IPR010435">
    <property type="entry name" value="C5a/SBT2-like_Fn3"/>
</dbReference>
<feature type="signal peptide" evidence="10">
    <location>
        <begin position="1"/>
        <end position="19"/>
    </location>
</feature>
<feature type="domain" description="PA" evidence="12">
    <location>
        <begin position="387"/>
        <end position="461"/>
    </location>
</feature>
<dbReference type="InterPro" id="IPR036852">
    <property type="entry name" value="Peptidase_S8/S53_dom_sf"/>
</dbReference>
<dbReference type="Gene3D" id="3.50.30.30">
    <property type="match status" value="1"/>
</dbReference>
<dbReference type="InterPro" id="IPR023827">
    <property type="entry name" value="Peptidase_S8_Asp-AS"/>
</dbReference>
<dbReference type="Proteomes" id="UP000723463">
    <property type="component" value="Unassembled WGS sequence"/>
</dbReference>
<dbReference type="Pfam" id="PF00082">
    <property type="entry name" value="Peptidase_S8"/>
    <property type="match status" value="1"/>
</dbReference>
<keyword evidence="3 8" id="KW-0645">Protease</keyword>
<feature type="domain" description="C5a peptidase/Subtilisin-like protease SBT2-like Fn3-like" evidence="13">
    <location>
        <begin position="609"/>
        <end position="723"/>
    </location>
</feature>
<dbReference type="PANTHER" id="PTHR43806:SF66">
    <property type="entry name" value="SERIN ENDOPEPTIDASE"/>
    <property type="match status" value="1"/>
</dbReference>
<evidence type="ECO:0000256" key="4">
    <source>
        <dbReference type="ARBA" id="ARBA00022729"/>
    </source>
</evidence>
<evidence type="ECO:0000256" key="9">
    <source>
        <dbReference type="RuleBase" id="RU003355"/>
    </source>
</evidence>
<dbReference type="InterPro" id="IPR050131">
    <property type="entry name" value="Peptidase_S8_subtilisin-like"/>
</dbReference>
<dbReference type="EMBL" id="JAAAXW010000204">
    <property type="protein sequence ID" value="KAF9540346.1"/>
    <property type="molecule type" value="Genomic_DNA"/>
</dbReference>
<dbReference type="InterPro" id="IPR022398">
    <property type="entry name" value="Peptidase_S8_His-AS"/>
</dbReference>
<dbReference type="Gene3D" id="2.60.40.1710">
    <property type="entry name" value="Subtilisin-like superfamily"/>
    <property type="match status" value="1"/>
</dbReference>
<keyword evidence="15" id="KW-1185">Reference proteome</keyword>
<organism evidence="14 15">
    <name type="scientific">Mortierella hygrophila</name>
    <dbReference type="NCBI Taxonomy" id="979708"/>
    <lineage>
        <taxon>Eukaryota</taxon>
        <taxon>Fungi</taxon>
        <taxon>Fungi incertae sedis</taxon>
        <taxon>Mucoromycota</taxon>
        <taxon>Mortierellomycotina</taxon>
        <taxon>Mortierellomycetes</taxon>
        <taxon>Mortierellales</taxon>
        <taxon>Mortierellaceae</taxon>
        <taxon>Mortierella</taxon>
    </lineage>
</organism>
<evidence type="ECO:0000256" key="3">
    <source>
        <dbReference type="ARBA" id="ARBA00022670"/>
    </source>
</evidence>
<evidence type="ECO:0000259" key="11">
    <source>
        <dbReference type="Pfam" id="PF00082"/>
    </source>
</evidence>
<evidence type="ECO:0000313" key="15">
    <source>
        <dbReference type="Proteomes" id="UP000723463"/>
    </source>
</evidence>
<evidence type="ECO:0000256" key="5">
    <source>
        <dbReference type="ARBA" id="ARBA00022801"/>
    </source>
</evidence>
<comment type="caution">
    <text evidence="14">The sequence shown here is derived from an EMBL/GenBank/DDBJ whole genome shotgun (WGS) entry which is preliminary data.</text>
</comment>
<feature type="active site" description="Charge relay system" evidence="7 8">
    <location>
        <position position="156"/>
    </location>
</feature>
<evidence type="ECO:0000256" key="10">
    <source>
        <dbReference type="SAM" id="SignalP"/>
    </source>
</evidence>
<dbReference type="GO" id="GO:0004252">
    <property type="term" value="F:serine-type endopeptidase activity"/>
    <property type="evidence" value="ECO:0007669"/>
    <property type="project" value="UniProtKB-UniRule"/>
</dbReference>
<proteinExistence type="inferred from homology"/>
<dbReference type="PROSITE" id="PS00138">
    <property type="entry name" value="SUBTILASE_SER"/>
    <property type="match status" value="1"/>
</dbReference>
<dbReference type="AlphaFoldDB" id="A0A9P6F1N5"/>
<evidence type="ECO:0000256" key="7">
    <source>
        <dbReference type="PIRSR" id="PIRSR615500-1"/>
    </source>
</evidence>
<evidence type="ECO:0000256" key="1">
    <source>
        <dbReference type="ARBA" id="ARBA00011073"/>
    </source>
</evidence>
<dbReference type="PROSITE" id="PS00136">
    <property type="entry name" value="SUBTILASE_ASP"/>
    <property type="match status" value="1"/>
</dbReference>
<feature type="chain" id="PRO_5040496354" evidence="10">
    <location>
        <begin position="20"/>
        <end position="931"/>
    </location>
</feature>
<dbReference type="GO" id="GO:0006508">
    <property type="term" value="P:proteolysis"/>
    <property type="evidence" value="ECO:0007669"/>
    <property type="project" value="UniProtKB-KW"/>
</dbReference>
<evidence type="ECO:0000256" key="2">
    <source>
        <dbReference type="ARBA" id="ARBA00022512"/>
    </source>
</evidence>